<dbReference type="PANTHER" id="PTHR22916">
    <property type="entry name" value="GLYCOSYLTRANSFERASE"/>
    <property type="match status" value="1"/>
</dbReference>
<dbReference type="InterPro" id="IPR029044">
    <property type="entry name" value="Nucleotide-diphossugar_trans"/>
</dbReference>
<organism evidence="2">
    <name type="scientific">viral metagenome</name>
    <dbReference type="NCBI Taxonomy" id="1070528"/>
    <lineage>
        <taxon>unclassified sequences</taxon>
        <taxon>metagenomes</taxon>
        <taxon>organismal metagenomes</taxon>
    </lineage>
</organism>
<proteinExistence type="predicted"/>
<dbReference type="AlphaFoldDB" id="A0A6M3JLW4"/>
<dbReference type="Pfam" id="PF00535">
    <property type="entry name" value="Glycos_transf_2"/>
    <property type="match status" value="1"/>
</dbReference>
<sequence>MSNPRIAVVVSCYNHERFAKECLESIAKQTYDNFFVYVFDNNSSDRSRITIGACRDSLLWAKEHKFENKYLMLDGPIFTKGVLPIGVARWLMVQRVIRDCDWFAIIDADDKWDEYKLEYQVKAINDNPEAKLCFSDCHYLYWHDEQVDNYPAFYRSDRVGKRTFNDKYPPPKSANNYFDYLLTRYNFMPCPTLMFNSKVFKELIVNPSHYTSAEDYDWALRFTLNYPAVWVKNPLAYYRVHKDQLTQKTPAFCTAEEIDVIRRVSRIMNPEKYDRMKNRIRGHLIYLYSKLMYKEVLNELP</sequence>
<dbReference type="GO" id="GO:0016758">
    <property type="term" value="F:hexosyltransferase activity"/>
    <property type="evidence" value="ECO:0007669"/>
    <property type="project" value="UniProtKB-ARBA"/>
</dbReference>
<dbReference type="SUPFAM" id="SSF53448">
    <property type="entry name" value="Nucleotide-diphospho-sugar transferases"/>
    <property type="match status" value="1"/>
</dbReference>
<dbReference type="PANTHER" id="PTHR22916:SF3">
    <property type="entry name" value="UDP-GLCNAC:BETAGAL BETA-1,3-N-ACETYLGLUCOSAMINYLTRANSFERASE-LIKE PROTEIN 1"/>
    <property type="match status" value="1"/>
</dbReference>
<feature type="domain" description="Glycosyltransferase 2-like" evidence="1">
    <location>
        <begin position="8"/>
        <end position="48"/>
    </location>
</feature>
<evidence type="ECO:0000313" key="2">
    <source>
        <dbReference type="EMBL" id="QJA70002.1"/>
    </source>
</evidence>
<name>A0A6M3JLW4_9ZZZZ</name>
<dbReference type="InterPro" id="IPR001173">
    <property type="entry name" value="Glyco_trans_2-like"/>
</dbReference>
<protein>
    <submittedName>
        <fullName evidence="2">Putative glycosyltransferase</fullName>
    </submittedName>
</protein>
<gene>
    <name evidence="2" type="ORF">MM415A04062_0006</name>
</gene>
<accession>A0A6M3JLW4</accession>
<dbReference type="EMBL" id="MT141755">
    <property type="protein sequence ID" value="QJA70002.1"/>
    <property type="molecule type" value="Genomic_DNA"/>
</dbReference>
<evidence type="ECO:0000259" key="1">
    <source>
        <dbReference type="Pfam" id="PF00535"/>
    </source>
</evidence>
<reference evidence="2" key="1">
    <citation type="submission" date="2020-03" db="EMBL/GenBank/DDBJ databases">
        <title>The deep terrestrial virosphere.</title>
        <authorList>
            <person name="Holmfeldt K."/>
            <person name="Nilsson E."/>
            <person name="Simone D."/>
            <person name="Lopez-Fernandez M."/>
            <person name="Wu X."/>
            <person name="de Brujin I."/>
            <person name="Lundin D."/>
            <person name="Andersson A."/>
            <person name="Bertilsson S."/>
            <person name="Dopson M."/>
        </authorList>
    </citation>
    <scope>NUCLEOTIDE SEQUENCE</scope>
    <source>
        <strain evidence="2">MM415A04062</strain>
    </source>
</reference>
<keyword evidence="2" id="KW-0808">Transferase</keyword>
<dbReference type="Gene3D" id="3.90.550.10">
    <property type="entry name" value="Spore Coat Polysaccharide Biosynthesis Protein SpsA, Chain A"/>
    <property type="match status" value="1"/>
</dbReference>